<comment type="caution">
    <text evidence="3">The sequence shown here is derived from an EMBL/GenBank/DDBJ whole genome shotgun (WGS) entry which is preliminary data.</text>
</comment>
<name>A0A1F8H5B2_9BACT</name>
<evidence type="ECO:0000313" key="4">
    <source>
        <dbReference type="Proteomes" id="UP000178155"/>
    </source>
</evidence>
<protein>
    <recommendedName>
        <fullName evidence="2">GIY-YIG domain-containing protein</fullName>
    </recommendedName>
</protein>
<dbReference type="Proteomes" id="UP000178155">
    <property type="component" value="Unassembled WGS sequence"/>
</dbReference>
<dbReference type="SUPFAM" id="SSF82771">
    <property type="entry name" value="GIY-YIG endonuclease"/>
    <property type="match status" value="1"/>
</dbReference>
<gene>
    <name evidence="3" type="ORF">A3I39_02540</name>
</gene>
<dbReference type="CDD" id="cd10449">
    <property type="entry name" value="GIY-YIG_SLX1_like"/>
    <property type="match status" value="1"/>
</dbReference>
<dbReference type="InterPro" id="IPR035901">
    <property type="entry name" value="GIY-YIG_endonuc_sf"/>
</dbReference>
<feature type="domain" description="GIY-YIG" evidence="2">
    <location>
        <begin position="1"/>
        <end position="78"/>
    </location>
</feature>
<evidence type="ECO:0000313" key="3">
    <source>
        <dbReference type="EMBL" id="OGN32755.1"/>
    </source>
</evidence>
<accession>A0A1F8H5B2</accession>
<dbReference type="InterPro" id="IPR000305">
    <property type="entry name" value="GIY-YIG_endonuc"/>
</dbReference>
<organism evidence="3 4">
    <name type="scientific">Candidatus Yanofskybacteria bacterium RIFCSPLOWO2_02_FULL_47_9b</name>
    <dbReference type="NCBI Taxonomy" id="1802708"/>
    <lineage>
        <taxon>Bacteria</taxon>
        <taxon>Candidatus Yanofskyibacteriota</taxon>
    </lineage>
</organism>
<dbReference type="Pfam" id="PF01541">
    <property type="entry name" value="GIY-YIG"/>
    <property type="match status" value="1"/>
</dbReference>
<dbReference type="Gene3D" id="3.40.1440.10">
    <property type="entry name" value="GIY-YIG endonuclease"/>
    <property type="match status" value="1"/>
</dbReference>
<evidence type="ECO:0000256" key="1">
    <source>
        <dbReference type="ARBA" id="ARBA00007435"/>
    </source>
</evidence>
<dbReference type="EMBL" id="MGKW01000049">
    <property type="protein sequence ID" value="OGN32755.1"/>
    <property type="molecule type" value="Genomic_DNA"/>
</dbReference>
<proteinExistence type="inferred from homology"/>
<sequence length="79" mass="9469">MYYVYILQSQKDQSYYTGMSEDVEKRLQDHNWHLSTYSKSKAPFELVWHCSFKDKNKALDFEKYLKSGSGFAFARKRLV</sequence>
<dbReference type="PANTHER" id="PTHR34477">
    <property type="entry name" value="UPF0213 PROTEIN YHBQ"/>
    <property type="match status" value="1"/>
</dbReference>
<comment type="similarity">
    <text evidence="1">Belongs to the UPF0213 family.</text>
</comment>
<dbReference type="PANTHER" id="PTHR34477:SF1">
    <property type="entry name" value="UPF0213 PROTEIN YHBQ"/>
    <property type="match status" value="1"/>
</dbReference>
<evidence type="ECO:0000259" key="2">
    <source>
        <dbReference type="PROSITE" id="PS50164"/>
    </source>
</evidence>
<dbReference type="PROSITE" id="PS50164">
    <property type="entry name" value="GIY_YIG"/>
    <property type="match status" value="1"/>
</dbReference>
<dbReference type="AlphaFoldDB" id="A0A1F8H5B2"/>
<reference evidence="3 4" key="1">
    <citation type="journal article" date="2016" name="Nat. Commun.">
        <title>Thousands of microbial genomes shed light on interconnected biogeochemical processes in an aquifer system.</title>
        <authorList>
            <person name="Anantharaman K."/>
            <person name="Brown C.T."/>
            <person name="Hug L.A."/>
            <person name="Sharon I."/>
            <person name="Castelle C.J."/>
            <person name="Probst A.J."/>
            <person name="Thomas B.C."/>
            <person name="Singh A."/>
            <person name="Wilkins M.J."/>
            <person name="Karaoz U."/>
            <person name="Brodie E.L."/>
            <person name="Williams K.H."/>
            <person name="Hubbard S.S."/>
            <person name="Banfield J.F."/>
        </authorList>
    </citation>
    <scope>NUCLEOTIDE SEQUENCE [LARGE SCALE GENOMIC DNA]</scope>
</reference>
<dbReference type="InterPro" id="IPR050190">
    <property type="entry name" value="UPF0213_domain"/>
</dbReference>